<dbReference type="Proteomes" id="UP000886653">
    <property type="component" value="Unassembled WGS sequence"/>
</dbReference>
<dbReference type="EMBL" id="MU167425">
    <property type="protein sequence ID" value="KAG0140702.1"/>
    <property type="molecule type" value="Genomic_DNA"/>
</dbReference>
<protein>
    <submittedName>
        <fullName evidence="1">Uncharacterized protein</fullName>
    </submittedName>
</protein>
<name>A0A9P6NAF4_9BASI</name>
<sequence>MYQSIRVNGCSHTILAREGAHTGLLHSGPLQCISLSVSTSHTILNRERAHKGLLHPKTCSSRSYTQVLFEFLHAFELEITLI</sequence>
<proteinExistence type="predicted"/>
<dbReference type="AlphaFoldDB" id="A0A9P6NAF4"/>
<accession>A0A9P6NAF4</accession>
<gene>
    <name evidence="1" type="ORF">CROQUDRAFT_337666</name>
</gene>
<keyword evidence="2" id="KW-1185">Reference proteome</keyword>
<comment type="caution">
    <text evidence="1">The sequence shown here is derived from an EMBL/GenBank/DDBJ whole genome shotgun (WGS) entry which is preliminary data.</text>
</comment>
<reference evidence="1" key="1">
    <citation type="submission" date="2013-11" db="EMBL/GenBank/DDBJ databases">
        <title>Genome sequence of the fusiform rust pathogen reveals effectors for host alternation and coevolution with pine.</title>
        <authorList>
            <consortium name="DOE Joint Genome Institute"/>
            <person name="Smith K."/>
            <person name="Pendleton A."/>
            <person name="Kubisiak T."/>
            <person name="Anderson C."/>
            <person name="Salamov A."/>
            <person name="Aerts A."/>
            <person name="Riley R."/>
            <person name="Clum A."/>
            <person name="Lindquist E."/>
            <person name="Ence D."/>
            <person name="Campbell M."/>
            <person name="Kronenberg Z."/>
            <person name="Feau N."/>
            <person name="Dhillon B."/>
            <person name="Hamelin R."/>
            <person name="Burleigh J."/>
            <person name="Smith J."/>
            <person name="Yandell M."/>
            <person name="Nelson C."/>
            <person name="Grigoriev I."/>
            <person name="Davis J."/>
        </authorList>
    </citation>
    <scope>NUCLEOTIDE SEQUENCE</scope>
    <source>
        <strain evidence="1">G11</strain>
    </source>
</reference>
<organism evidence="1 2">
    <name type="scientific">Cronartium quercuum f. sp. fusiforme G11</name>
    <dbReference type="NCBI Taxonomy" id="708437"/>
    <lineage>
        <taxon>Eukaryota</taxon>
        <taxon>Fungi</taxon>
        <taxon>Dikarya</taxon>
        <taxon>Basidiomycota</taxon>
        <taxon>Pucciniomycotina</taxon>
        <taxon>Pucciniomycetes</taxon>
        <taxon>Pucciniales</taxon>
        <taxon>Coleosporiaceae</taxon>
        <taxon>Cronartium</taxon>
    </lineage>
</organism>
<evidence type="ECO:0000313" key="2">
    <source>
        <dbReference type="Proteomes" id="UP000886653"/>
    </source>
</evidence>
<evidence type="ECO:0000313" key="1">
    <source>
        <dbReference type="EMBL" id="KAG0140702.1"/>
    </source>
</evidence>